<dbReference type="GO" id="GO:0005886">
    <property type="term" value="C:plasma membrane"/>
    <property type="evidence" value="ECO:0007669"/>
    <property type="project" value="TreeGrafter"/>
</dbReference>
<dbReference type="SUPFAM" id="SSF52343">
    <property type="entry name" value="Ferredoxin reductase-like, C-terminal NADP-linked domain"/>
    <property type="match status" value="1"/>
</dbReference>
<dbReference type="Pfam" id="PF08022">
    <property type="entry name" value="FAD_binding_8"/>
    <property type="match status" value="1"/>
</dbReference>
<accession>A0AAV9DV03</accession>
<reference evidence="15" key="1">
    <citation type="journal article" date="2023" name="Nat. Commun.">
        <title>Diploid and tetraploid genomes of Acorus and the evolution of monocots.</title>
        <authorList>
            <person name="Ma L."/>
            <person name="Liu K.W."/>
            <person name="Li Z."/>
            <person name="Hsiao Y.Y."/>
            <person name="Qi Y."/>
            <person name="Fu T."/>
            <person name="Tang G.D."/>
            <person name="Zhang D."/>
            <person name="Sun W.H."/>
            <person name="Liu D.K."/>
            <person name="Li Y."/>
            <person name="Chen G.Z."/>
            <person name="Liu X.D."/>
            <person name="Liao X.Y."/>
            <person name="Jiang Y.T."/>
            <person name="Yu X."/>
            <person name="Hao Y."/>
            <person name="Huang J."/>
            <person name="Zhao X.W."/>
            <person name="Ke S."/>
            <person name="Chen Y.Y."/>
            <person name="Wu W.L."/>
            <person name="Hsu J.L."/>
            <person name="Lin Y.F."/>
            <person name="Huang M.D."/>
            <person name="Li C.Y."/>
            <person name="Huang L."/>
            <person name="Wang Z.W."/>
            <person name="Zhao X."/>
            <person name="Zhong W.Y."/>
            <person name="Peng D.H."/>
            <person name="Ahmad S."/>
            <person name="Lan S."/>
            <person name="Zhang J.S."/>
            <person name="Tsai W.C."/>
            <person name="Van de Peer Y."/>
            <person name="Liu Z.J."/>
        </authorList>
    </citation>
    <scope>NUCLEOTIDE SEQUENCE</scope>
    <source>
        <strain evidence="15">CP</strain>
    </source>
</reference>
<keyword evidence="7" id="KW-0560">Oxidoreductase</keyword>
<feature type="domain" description="FAD-binding FR-type" evidence="14">
    <location>
        <begin position="304"/>
        <end position="408"/>
    </location>
</feature>
<evidence type="ECO:0000256" key="6">
    <source>
        <dbReference type="ARBA" id="ARBA00022989"/>
    </source>
</evidence>
<feature type="transmembrane region" description="Helical" evidence="13">
    <location>
        <begin position="227"/>
        <end position="247"/>
    </location>
</feature>
<dbReference type="GO" id="GO:0046872">
    <property type="term" value="F:metal ion binding"/>
    <property type="evidence" value="ECO:0007669"/>
    <property type="project" value="UniProtKB-KW"/>
</dbReference>
<keyword evidence="8" id="KW-0408">Iron</keyword>
<evidence type="ECO:0000256" key="12">
    <source>
        <dbReference type="ARBA" id="ARBA00066905"/>
    </source>
</evidence>
<name>A0AAV9DV03_ACOCL</name>
<keyword evidence="4 13" id="KW-0812">Transmembrane</keyword>
<evidence type="ECO:0000256" key="3">
    <source>
        <dbReference type="ARBA" id="ARBA00022448"/>
    </source>
</evidence>
<evidence type="ECO:0000256" key="4">
    <source>
        <dbReference type="ARBA" id="ARBA00022692"/>
    </source>
</evidence>
<dbReference type="Pfam" id="PF01794">
    <property type="entry name" value="Ferric_reduct"/>
    <property type="match status" value="1"/>
</dbReference>
<evidence type="ECO:0000256" key="5">
    <source>
        <dbReference type="ARBA" id="ARBA00022723"/>
    </source>
</evidence>
<evidence type="ECO:0000313" key="15">
    <source>
        <dbReference type="EMBL" id="KAK1304955.1"/>
    </source>
</evidence>
<dbReference type="GO" id="GO:0006811">
    <property type="term" value="P:monoatomic ion transport"/>
    <property type="evidence" value="ECO:0007669"/>
    <property type="project" value="UniProtKB-KW"/>
</dbReference>
<organism evidence="15 16">
    <name type="scientific">Acorus calamus</name>
    <name type="common">Sweet flag</name>
    <dbReference type="NCBI Taxonomy" id="4465"/>
    <lineage>
        <taxon>Eukaryota</taxon>
        <taxon>Viridiplantae</taxon>
        <taxon>Streptophyta</taxon>
        <taxon>Embryophyta</taxon>
        <taxon>Tracheophyta</taxon>
        <taxon>Spermatophyta</taxon>
        <taxon>Magnoliopsida</taxon>
        <taxon>Liliopsida</taxon>
        <taxon>Acoraceae</taxon>
        <taxon>Acorus</taxon>
    </lineage>
</organism>
<keyword evidence="3" id="KW-0813">Transport</keyword>
<dbReference type="EMBL" id="JAUJYO010000011">
    <property type="protein sequence ID" value="KAK1304955.1"/>
    <property type="molecule type" value="Genomic_DNA"/>
</dbReference>
<proteinExistence type="inferred from homology"/>
<evidence type="ECO:0000256" key="7">
    <source>
        <dbReference type="ARBA" id="ARBA00023002"/>
    </source>
</evidence>
<feature type="transmembrane region" description="Helical" evidence="13">
    <location>
        <begin position="267"/>
        <end position="295"/>
    </location>
</feature>
<comment type="subcellular location">
    <subcellularLocation>
        <location evidence="1">Membrane</location>
        <topology evidence="1">Multi-pass membrane protein</topology>
    </subcellularLocation>
</comment>
<dbReference type="Proteomes" id="UP001180020">
    <property type="component" value="Unassembled WGS sequence"/>
</dbReference>
<dbReference type="InterPro" id="IPR039261">
    <property type="entry name" value="FNR_nucleotide-bd"/>
</dbReference>
<protein>
    <recommendedName>
        <fullName evidence="12">ferric-chelate reductase (NADH)</fullName>
        <ecNumber evidence="12">1.16.1.7</ecNumber>
    </recommendedName>
</protein>
<evidence type="ECO:0000256" key="1">
    <source>
        <dbReference type="ARBA" id="ARBA00004141"/>
    </source>
</evidence>
<dbReference type="SFLD" id="SFLDG01168">
    <property type="entry name" value="Ferric_reductase_subgroup_(FRE"/>
    <property type="match status" value="1"/>
</dbReference>
<dbReference type="Gene3D" id="3.40.50.80">
    <property type="entry name" value="Nucleotide-binding domain of ferredoxin-NADP reductase (FNR) module"/>
    <property type="match status" value="1"/>
</dbReference>
<comment type="catalytic activity">
    <reaction evidence="11">
        <text>2 a Fe(II)-siderophore + NAD(+) + H(+) = 2 a Fe(III)-siderophore + NADH</text>
        <dbReference type="Rhea" id="RHEA:15061"/>
        <dbReference type="Rhea" id="RHEA-COMP:11342"/>
        <dbReference type="Rhea" id="RHEA-COMP:11344"/>
        <dbReference type="ChEBI" id="CHEBI:15378"/>
        <dbReference type="ChEBI" id="CHEBI:29033"/>
        <dbReference type="ChEBI" id="CHEBI:29034"/>
        <dbReference type="ChEBI" id="CHEBI:57540"/>
        <dbReference type="ChEBI" id="CHEBI:57945"/>
        <dbReference type="EC" id="1.16.1.7"/>
    </reaction>
</comment>
<evidence type="ECO:0000256" key="11">
    <source>
        <dbReference type="ARBA" id="ARBA00050970"/>
    </source>
</evidence>
<feature type="transmembrane region" description="Helical" evidence="13">
    <location>
        <begin position="571"/>
        <end position="592"/>
    </location>
</feature>
<dbReference type="PANTHER" id="PTHR11972">
    <property type="entry name" value="NADPH OXIDASE"/>
    <property type="match status" value="1"/>
</dbReference>
<dbReference type="Pfam" id="PF08030">
    <property type="entry name" value="NAD_binding_6"/>
    <property type="match status" value="1"/>
</dbReference>
<dbReference type="InterPro" id="IPR050369">
    <property type="entry name" value="RBOH/FRE"/>
</dbReference>
<comment type="caution">
    <text evidence="15">The sequence shown here is derived from an EMBL/GenBank/DDBJ whole genome shotgun (WGS) entry which is preliminary data.</text>
</comment>
<gene>
    <name evidence="15" type="primary">FRO2</name>
    <name evidence="15" type="ORF">QJS10_CPB11g00787</name>
</gene>
<evidence type="ECO:0000256" key="8">
    <source>
        <dbReference type="ARBA" id="ARBA00023004"/>
    </source>
</evidence>
<dbReference type="EC" id="1.16.1.7" evidence="12"/>
<dbReference type="PANTHER" id="PTHR11972:SF41">
    <property type="entry name" value="FERRIC REDUCTION OXIDASE 2"/>
    <property type="match status" value="1"/>
</dbReference>
<evidence type="ECO:0000256" key="2">
    <source>
        <dbReference type="ARBA" id="ARBA00006278"/>
    </source>
</evidence>
<dbReference type="SFLD" id="SFLDS00052">
    <property type="entry name" value="Ferric_Reductase_Domain"/>
    <property type="match status" value="1"/>
</dbReference>
<feature type="transmembrane region" description="Helical" evidence="13">
    <location>
        <begin position="101"/>
        <end position="124"/>
    </location>
</feature>
<evidence type="ECO:0000259" key="14">
    <source>
        <dbReference type="PROSITE" id="PS51384"/>
    </source>
</evidence>
<evidence type="ECO:0000256" key="9">
    <source>
        <dbReference type="ARBA" id="ARBA00023065"/>
    </source>
</evidence>
<feature type="transmembrane region" description="Helical" evidence="13">
    <location>
        <begin position="528"/>
        <end position="550"/>
    </location>
</feature>
<keyword evidence="9" id="KW-0406">Ion transport</keyword>
<reference evidence="15" key="2">
    <citation type="submission" date="2023-06" db="EMBL/GenBank/DDBJ databases">
        <authorList>
            <person name="Ma L."/>
            <person name="Liu K.-W."/>
            <person name="Li Z."/>
            <person name="Hsiao Y.-Y."/>
            <person name="Qi Y."/>
            <person name="Fu T."/>
            <person name="Tang G."/>
            <person name="Zhang D."/>
            <person name="Sun W.-H."/>
            <person name="Liu D.-K."/>
            <person name="Li Y."/>
            <person name="Chen G.-Z."/>
            <person name="Liu X.-D."/>
            <person name="Liao X.-Y."/>
            <person name="Jiang Y.-T."/>
            <person name="Yu X."/>
            <person name="Hao Y."/>
            <person name="Huang J."/>
            <person name="Zhao X.-W."/>
            <person name="Ke S."/>
            <person name="Chen Y.-Y."/>
            <person name="Wu W.-L."/>
            <person name="Hsu J.-L."/>
            <person name="Lin Y.-F."/>
            <person name="Huang M.-D."/>
            <person name="Li C.-Y."/>
            <person name="Huang L."/>
            <person name="Wang Z.-W."/>
            <person name="Zhao X."/>
            <person name="Zhong W.-Y."/>
            <person name="Peng D.-H."/>
            <person name="Ahmad S."/>
            <person name="Lan S."/>
            <person name="Zhang J.-S."/>
            <person name="Tsai W.-C."/>
            <person name="Van De Peer Y."/>
            <person name="Liu Z.-J."/>
        </authorList>
    </citation>
    <scope>NUCLEOTIDE SEQUENCE</scope>
    <source>
        <strain evidence="15">CP</strain>
        <tissue evidence="15">Leaves</tissue>
    </source>
</reference>
<keyword evidence="10 13" id="KW-0472">Membrane</keyword>
<dbReference type="CDD" id="cd06186">
    <property type="entry name" value="NOX_Duox_like_FAD_NADP"/>
    <property type="match status" value="1"/>
</dbReference>
<dbReference type="PROSITE" id="PS51384">
    <property type="entry name" value="FAD_FR"/>
    <property type="match status" value="1"/>
</dbReference>
<comment type="similarity">
    <text evidence="2">Belongs to the ferric reductase (FRE) family.</text>
</comment>
<dbReference type="FunFam" id="3.40.50.80:FF:000039">
    <property type="entry name" value="Ferric reduction oxidase 3"/>
    <property type="match status" value="1"/>
</dbReference>
<dbReference type="GO" id="GO:0140618">
    <property type="term" value="F:ferric-chelate reductase (NADH) activity"/>
    <property type="evidence" value="ECO:0007669"/>
    <property type="project" value="UniProtKB-EC"/>
</dbReference>
<keyword evidence="5" id="KW-0479">Metal-binding</keyword>
<sequence>MLNAMKVLMGLVFVGWMFLWVMLPTNTYSLNWQPKLRSATDSAYFGTQGLRLLVFTFPILFISVVGCLYLHLGKKSSKIQSQRKNSHLNAWRRPVLVKGPLGVVSAIELAFSLMFLALIIWIFATYINNGFKNLHTKKQPHEMWMMKLEDVGLRLALMGNICCAFLFFPVTRGSSLLPLVGLTSEGSIKYHIWLGHIVFAFFAAHGVCFVIFWAVTNHMAETIKWSHTGISNVAGELALLFGLVMWVTTIPRIRRKAFEIFFYSHQLYFLFLFFYLLHVGINVFCLILPGVYLFLIDRYLRFLQSRQNVRLESARLLPCEAIELNFSKSRGFSYSLMSTIFVNMPSVSRFQWHPYTVTSNSNLEPETLSIVIKKEGSWTQKLYKTLLSPSLDRLLVSVEGPYGPTSTSFPRYKTLVMISGGSGITPFISIIREFIFRSTTADNHAAPTPNILLICAFRNSLDLTMLDLLLPVTGAPSETSQIPLKVKAFVTREKANPESGQQKLIRTVRFKPLQSDAPISPVLGPNTWLWLGAIISLSFVAFLLIMGITYRYYIYPIDHNTNYIYSRSSRALLNLLFICACIAGTSGAAVQWNKTKDAREANLIQNMDLSMSSAPSGSLFYDADRVLESLPHQSLVHATTLHHGARPDLQKMLLEMKEESVGVMVSGPEKMRHEVAAICSSGLANNLHYDPSASAGDLEKLVFVS</sequence>
<evidence type="ECO:0000256" key="10">
    <source>
        <dbReference type="ARBA" id="ARBA00023136"/>
    </source>
</evidence>
<keyword evidence="6 13" id="KW-1133">Transmembrane helix</keyword>
<keyword evidence="16" id="KW-1185">Reference proteome</keyword>
<dbReference type="InterPro" id="IPR017927">
    <property type="entry name" value="FAD-bd_FR_type"/>
</dbReference>
<dbReference type="AlphaFoldDB" id="A0AAV9DV03"/>
<dbReference type="InterPro" id="IPR013130">
    <property type="entry name" value="Fe3_Rdtase_TM_dom"/>
</dbReference>
<feature type="transmembrane region" description="Helical" evidence="13">
    <location>
        <begin position="53"/>
        <end position="72"/>
    </location>
</feature>
<feature type="transmembrane region" description="Helical" evidence="13">
    <location>
        <begin position="151"/>
        <end position="171"/>
    </location>
</feature>
<feature type="transmembrane region" description="Helical" evidence="13">
    <location>
        <begin position="192"/>
        <end position="215"/>
    </location>
</feature>
<evidence type="ECO:0000256" key="13">
    <source>
        <dbReference type="SAM" id="Phobius"/>
    </source>
</evidence>
<evidence type="ECO:0000313" key="16">
    <source>
        <dbReference type="Proteomes" id="UP001180020"/>
    </source>
</evidence>
<dbReference type="InterPro" id="IPR013121">
    <property type="entry name" value="Fe_red_NAD-bd_6"/>
</dbReference>
<dbReference type="InterPro" id="IPR013112">
    <property type="entry name" value="FAD-bd_8"/>
</dbReference>